<keyword evidence="3" id="KW-1185">Reference proteome</keyword>
<protein>
    <submittedName>
        <fullName evidence="2">Uncharacterized protein</fullName>
    </submittedName>
</protein>
<comment type="caution">
    <text evidence="2">The sequence shown here is derived from an EMBL/GenBank/DDBJ whole genome shotgun (WGS) entry which is preliminary data.</text>
</comment>
<keyword evidence="1" id="KW-0812">Transmembrane</keyword>
<keyword evidence="1" id="KW-1133">Transmembrane helix</keyword>
<proteinExistence type="predicted"/>
<name>A0A6H9URR3_9ACTN</name>
<dbReference type="Proteomes" id="UP000442707">
    <property type="component" value="Unassembled WGS sequence"/>
</dbReference>
<organism evidence="2 3">
    <name type="scientific">Streptomyces luteolifulvus</name>
    <dbReference type="NCBI Taxonomy" id="2615112"/>
    <lineage>
        <taxon>Bacteria</taxon>
        <taxon>Bacillati</taxon>
        <taxon>Actinomycetota</taxon>
        <taxon>Actinomycetes</taxon>
        <taxon>Kitasatosporales</taxon>
        <taxon>Streptomycetaceae</taxon>
        <taxon>Streptomyces</taxon>
    </lineage>
</organism>
<gene>
    <name evidence="2" type="ORF">F7R91_31595</name>
</gene>
<evidence type="ECO:0000313" key="3">
    <source>
        <dbReference type="Proteomes" id="UP000442707"/>
    </source>
</evidence>
<feature type="transmembrane region" description="Helical" evidence="1">
    <location>
        <begin position="58"/>
        <end position="80"/>
    </location>
</feature>
<keyword evidence="1" id="KW-0472">Membrane</keyword>
<evidence type="ECO:0000313" key="2">
    <source>
        <dbReference type="EMBL" id="KAB1141781.1"/>
    </source>
</evidence>
<feature type="transmembrane region" description="Helical" evidence="1">
    <location>
        <begin position="24"/>
        <end position="46"/>
    </location>
</feature>
<evidence type="ECO:0000256" key="1">
    <source>
        <dbReference type="SAM" id="Phobius"/>
    </source>
</evidence>
<reference evidence="2 3" key="1">
    <citation type="submission" date="2019-09" db="EMBL/GenBank/DDBJ databases">
        <title>Screening of Novel Bioactive Compounds from Soil-Associated.</title>
        <authorList>
            <person name="Zhao S."/>
        </authorList>
    </citation>
    <scope>NUCLEOTIDE SEQUENCE [LARGE SCALE GENOMIC DNA]</scope>
    <source>
        <strain evidence="2 3">HIT-DPA4</strain>
    </source>
</reference>
<dbReference type="AlphaFoldDB" id="A0A6H9URR3"/>
<accession>A0A6H9URR3</accession>
<sequence length="84" mass="8794">MNPDDFGPKGDFNPQPQAGELLGYLSWIVSAASVGGLLVVGTQMALQLRRGEMGEGSTYFRGGFFVIGACVIGTTAAPIVNFLL</sequence>
<dbReference type="EMBL" id="VZRB01000029">
    <property type="protein sequence ID" value="KAB1141781.1"/>
    <property type="molecule type" value="Genomic_DNA"/>
</dbReference>